<dbReference type="AlphaFoldDB" id="U4LG67"/>
<dbReference type="EMBL" id="HF935553">
    <property type="protein sequence ID" value="CCX10609.1"/>
    <property type="molecule type" value="Genomic_DNA"/>
</dbReference>
<evidence type="ECO:0000256" key="10">
    <source>
        <dbReference type="ARBA" id="ARBA00023136"/>
    </source>
</evidence>
<feature type="compositionally biased region" description="Low complexity" evidence="12">
    <location>
        <begin position="455"/>
        <end position="470"/>
    </location>
</feature>
<dbReference type="GO" id="GO:0000147">
    <property type="term" value="P:actin cortical patch assembly"/>
    <property type="evidence" value="ECO:0007669"/>
    <property type="project" value="UniProtKB-ARBA"/>
</dbReference>
<comment type="similarity">
    <text evidence="3">Belongs to the epsin family.</text>
</comment>
<reference evidence="14 15" key="1">
    <citation type="journal article" date="2013" name="PLoS Genet.">
        <title>The genome and development-dependent transcriptomes of Pyronema confluens: a window into fungal evolution.</title>
        <authorList>
            <person name="Traeger S."/>
            <person name="Altegoer F."/>
            <person name="Freitag M."/>
            <person name="Gabaldon T."/>
            <person name="Kempken F."/>
            <person name="Kumar A."/>
            <person name="Marcet-Houben M."/>
            <person name="Poggeler S."/>
            <person name="Stajich J.E."/>
            <person name="Nowrousian M."/>
        </authorList>
    </citation>
    <scope>NUCLEOTIDE SEQUENCE [LARGE SCALE GENOMIC DNA]</scope>
    <source>
        <strain evidence="15">CBS 100304</strain>
        <tissue evidence="14">Vegetative mycelium</tissue>
    </source>
</reference>
<keyword evidence="11" id="KW-0175">Coiled coil</keyword>
<sequence length="595" mass="66989">MSKVMRTVKNVTKGYSNTQVKVRNATSNDPWGPTGTEMSEIAQMTFDTGGRSTDFFEIMDMLDKRLNDKGKNWRHVLKALKVLDYCLHEGSEHVVVWAKDNIYIIKTLREFQYIDEEGKDQGINVRISAKELTSLLLDEERLRNERKDRKSWKSRVHGIDQMDYPQSSNGYPGARDERSSQRRRRHSNPNPSRNDQEEWEYKLAIEASKNQAEEDRKRQSQQNTDDDLAKAIRLSKEEEERRQRELEQSNADSLFDDIPIQPTAVPQQQPQFQFPQSDYQQGQMVDMWGNPINQQSTGYLNNIYAQPTAQFQGQQYPQPTGFDGYMAPLPAQPTGYVQNPYYQNNGLSPQQTAVQYPAPGNNNPYANGLQPQQALQPLPTGSNNPFAPKMATYGTQSPPRTAQQPSLATLAEQQRNQQAQQQQYQYQQQQQQQQYSQSQPSFSTDAFSSLSISSTPTPAQQKPQKPTNPQHAHLEALLQSGNGLDTFGNTGDLRIPAQHTAPGTFVNSAGAGMRPGQNGQQQQPANNPYLNGQFTGMPQSTGFAGGLAAPQQQRLVPSHTGPAGMYNGGNPFGQKQGYGQQQQHQQMQQQDLIDF</sequence>
<dbReference type="PANTHER" id="PTHR12276:SF110">
    <property type="entry name" value="EPSIN-1-RELATED"/>
    <property type="match status" value="1"/>
</dbReference>
<dbReference type="GO" id="GO:0005886">
    <property type="term" value="C:plasma membrane"/>
    <property type="evidence" value="ECO:0007669"/>
    <property type="project" value="TreeGrafter"/>
</dbReference>
<dbReference type="Gene3D" id="1.25.40.90">
    <property type="match status" value="1"/>
</dbReference>
<feature type="compositionally biased region" description="Polar residues" evidence="12">
    <location>
        <begin position="440"/>
        <end position="454"/>
    </location>
</feature>
<feature type="coiled-coil region" evidence="11">
    <location>
        <begin position="202"/>
        <end position="249"/>
    </location>
</feature>
<evidence type="ECO:0000256" key="11">
    <source>
        <dbReference type="SAM" id="Coils"/>
    </source>
</evidence>
<dbReference type="SUPFAM" id="SSF48464">
    <property type="entry name" value="ENTH/VHS domain"/>
    <property type="match status" value="1"/>
</dbReference>
<dbReference type="GO" id="GO:0006897">
    <property type="term" value="P:endocytosis"/>
    <property type="evidence" value="ECO:0007669"/>
    <property type="project" value="TreeGrafter"/>
</dbReference>
<proteinExistence type="inferred from homology"/>
<dbReference type="GO" id="GO:0005768">
    <property type="term" value="C:endosome"/>
    <property type="evidence" value="ECO:0007669"/>
    <property type="project" value="TreeGrafter"/>
</dbReference>
<evidence type="ECO:0000256" key="2">
    <source>
        <dbReference type="ARBA" id="ARBA00004496"/>
    </source>
</evidence>
<feature type="region of interest" description="Disordered" evidence="12">
    <location>
        <begin position="336"/>
        <end position="470"/>
    </location>
</feature>
<feature type="compositionally biased region" description="Polar residues" evidence="12">
    <location>
        <begin position="393"/>
        <end position="407"/>
    </location>
</feature>
<feature type="compositionally biased region" description="Polar residues" evidence="12">
    <location>
        <begin position="336"/>
        <end position="354"/>
    </location>
</feature>
<dbReference type="GO" id="GO:0030276">
    <property type="term" value="F:clathrin binding"/>
    <property type="evidence" value="ECO:0007669"/>
    <property type="project" value="TreeGrafter"/>
</dbReference>
<evidence type="ECO:0000256" key="8">
    <source>
        <dbReference type="ARBA" id="ARBA00022843"/>
    </source>
</evidence>
<feature type="region of interest" description="Disordered" evidence="12">
    <location>
        <begin position="147"/>
        <end position="199"/>
    </location>
</feature>
<feature type="domain" description="ENTH" evidence="13">
    <location>
        <begin position="10"/>
        <end position="146"/>
    </location>
</feature>
<feature type="compositionally biased region" description="Low complexity" evidence="12">
    <location>
        <begin position="573"/>
        <end position="595"/>
    </location>
</feature>
<dbReference type="FunFam" id="1.25.40.90:FF:000010">
    <property type="entry name" value="EH domain binding protein"/>
    <property type="match status" value="1"/>
</dbReference>
<evidence type="ECO:0000256" key="5">
    <source>
        <dbReference type="ARBA" id="ARBA00022499"/>
    </source>
</evidence>
<evidence type="ECO:0000256" key="1">
    <source>
        <dbReference type="ARBA" id="ARBA00004170"/>
    </source>
</evidence>
<dbReference type="CDD" id="cd16991">
    <property type="entry name" value="ENTH_Ent1_Ent2"/>
    <property type="match status" value="1"/>
</dbReference>
<evidence type="ECO:0000256" key="7">
    <source>
        <dbReference type="ARBA" id="ARBA00022737"/>
    </source>
</evidence>
<dbReference type="OrthoDB" id="4033880at2759"/>
<dbReference type="InterPro" id="IPR003903">
    <property type="entry name" value="UIM_dom"/>
</dbReference>
<accession>U4LG67</accession>
<evidence type="ECO:0000256" key="3">
    <source>
        <dbReference type="ARBA" id="ARBA00010130"/>
    </source>
</evidence>
<dbReference type="GO" id="GO:0007015">
    <property type="term" value="P:actin filament organization"/>
    <property type="evidence" value="ECO:0007669"/>
    <property type="project" value="TreeGrafter"/>
</dbReference>
<keyword evidence="8" id="KW-0832">Ubl conjugation</keyword>
<keyword evidence="7" id="KW-0677">Repeat</keyword>
<evidence type="ECO:0000256" key="6">
    <source>
        <dbReference type="ARBA" id="ARBA00022553"/>
    </source>
</evidence>
<dbReference type="Proteomes" id="UP000018144">
    <property type="component" value="Unassembled WGS sequence"/>
</dbReference>
<dbReference type="GO" id="GO:0005543">
    <property type="term" value="F:phospholipid binding"/>
    <property type="evidence" value="ECO:0007669"/>
    <property type="project" value="TreeGrafter"/>
</dbReference>
<keyword evidence="10" id="KW-0472">Membrane</keyword>
<protein>
    <submittedName>
        <fullName evidence="14">Similar to Epsin-1 acc. no. O74423</fullName>
    </submittedName>
</protein>
<keyword evidence="15" id="KW-1185">Reference proteome</keyword>
<evidence type="ECO:0000256" key="4">
    <source>
        <dbReference type="ARBA" id="ARBA00022490"/>
    </source>
</evidence>
<dbReference type="Pfam" id="PF01417">
    <property type="entry name" value="ENTH"/>
    <property type="match status" value="1"/>
</dbReference>
<evidence type="ECO:0000313" key="14">
    <source>
        <dbReference type="EMBL" id="CCX10609.1"/>
    </source>
</evidence>
<keyword evidence="9" id="KW-0446">Lipid-binding</keyword>
<evidence type="ECO:0000313" key="15">
    <source>
        <dbReference type="Proteomes" id="UP000018144"/>
    </source>
</evidence>
<dbReference type="OMA" id="PPNHTGY"/>
<dbReference type="STRING" id="1076935.U4LG67"/>
<dbReference type="SMART" id="SM00273">
    <property type="entry name" value="ENTH"/>
    <property type="match status" value="1"/>
</dbReference>
<dbReference type="eggNOG" id="KOG2056">
    <property type="taxonomic scope" value="Eukaryota"/>
</dbReference>
<organism evidence="14 15">
    <name type="scientific">Pyronema omphalodes (strain CBS 100304)</name>
    <name type="common">Pyronema confluens</name>
    <dbReference type="NCBI Taxonomy" id="1076935"/>
    <lineage>
        <taxon>Eukaryota</taxon>
        <taxon>Fungi</taxon>
        <taxon>Dikarya</taxon>
        <taxon>Ascomycota</taxon>
        <taxon>Pezizomycotina</taxon>
        <taxon>Pezizomycetes</taxon>
        <taxon>Pezizales</taxon>
        <taxon>Pyronemataceae</taxon>
        <taxon>Pyronema</taxon>
    </lineage>
</organism>
<dbReference type="PROSITE" id="PS50330">
    <property type="entry name" value="UIM"/>
    <property type="match status" value="1"/>
</dbReference>
<dbReference type="InterPro" id="IPR013809">
    <property type="entry name" value="ENTH"/>
</dbReference>
<dbReference type="GO" id="GO:0030125">
    <property type="term" value="C:clathrin vesicle coat"/>
    <property type="evidence" value="ECO:0007669"/>
    <property type="project" value="TreeGrafter"/>
</dbReference>
<dbReference type="SMART" id="SM00726">
    <property type="entry name" value="UIM"/>
    <property type="match status" value="2"/>
</dbReference>
<comment type="subcellular location">
    <subcellularLocation>
        <location evidence="2">Cytoplasm</location>
    </subcellularLocation>
    <subcellularLocation>
        <location evidence="1">Membrane</location>
        <topology evidence="1">Peripheral membrane protein</topology>
    </subcellularLocation>
</comment>
<feature type="compositionally biased region" description="Low complexity" evidence="12">
    <location>
        <begin position="356"/>
        <end position="379"/>
    </location>
</feature>
<keyword evidence="4" id="KW-0963">Cytoplasm</keyword>
<evidence type="ECO:0000259" key="13">
    <source>
        <dbReference type="PROSITE" id="PS50942"/>
    </source>
</evidence>
<feature type="region of interest" description="Disordered" evidence="12">
    <location>
        <begin position="556"/>
        <end position="595"/>
    </location>
</feature>
<feature type="compositionally biased region" description="Low complexity" evidence="12">
    <location>
        <begin position="413"/>
        <end position="439"/>
    </location>
</feature>
<gene>
    <name evidence="14" type="ORF">PCON_10203</name>
</gene>
<evidence type="ECO:0000256" key="12">
    <source>
        <dbReference type="SAM" id="MobiDB-lite"/>
    </source>
</evidence>
<dbReference type="GO" id="GO:0070530">
    <property type="term" value="F:K63-linked polyubiquitin modification-dependent protein binding"/>
    <property type="evidence" value="ECO:0007669"/>
    <property type="project" value="UniProtKB-ARBA"/>
</dbReference>
<keyword evidence="5" id="KW-1017">Isopeptide bond</keyword>
<dbReference type="PANTHER" id="PTHR12276">
    <property type="entry name" value="EPSIN/ENT-RELATED"/>
    <property type="match status" value="1"/>
</dbReference>
<name>U4LG67_PYROM</name>
<dbReference type="InterPro" id="IPR008942">
    <property type="entry name" value="ENTH_VHS"/>
</dbReference>
<keyword evidence="6" id="KW-0597">Phosphoprotein</keyword>
<dbReference type="PROSITE" id="PS50942">
    <property type="entry name" value="ENTH"/>
    <property type="match status" value="1"/>
</dbReference>
<evidence type="ECO:0000256" key="9">
    <source>
        <dbReference type="ARBA" id="ARBA00023121"/>
    </source>
</evidence>